<dbReference type="Proteomes" id="UP001393056">
    <property type="component" value="Unassembled WGS sequence"/>
</dbReference>
<dbReference type="RefSeq" id="WP_341683406.1">
    <property type="nucleotide sequence ID" value="NZ_JBBYHT010000005.1"/>
</dbReference>
<keyword evidence="2" id="KW-1185">Reference proteome</keyword>
<organism evidence="1 2">
    <name type="scientific">Flavobacterium helocola</name>
    <dbReference type="NCBI Taxonomy" id="3139139"/>
    <lineage>
        <taxon>Bacteria</taxon>
        <taxon>Pseudomonadati</taxon>
        <taxon>Bacteroidota</taxon>
        <taxon>Flavobacteriia</taxon>
        <taxon>Flavobacteriales</taxon>
        <taxon>Flavobacteriaceae</taxon>
        <taxon>Flavobacterium</taxon>
    </lineage>
</organism>
<name>A0ABU9I817_9FLAO</name>
<proteinExistence type="predicted"/>
<dbReference type="EMBL" id="JBBYHT010000005">
    <property type="protein sequence ID" value="MEL1248551.1"/>
    <property type="molecule type" value="Genomic_DNA"/>
</dbReference>
<sequence length="179" mass="21209">MKNNKSNLAHEYEVLFPLVNLLLFDNSDSLDFESNYEKLSDNFIEAIKTTNPTEIEDNFFTNRVYFYLKELSPKEREHLFIIIFNNDAYISTLTITNLFLNDITPDEKNTFSIQNKIIIDLLNFREEAKLSKSILLYFTIYFLSIFEYKFSDSKTITKFEYDDLIHNLTNLKEPSLNGF</sequence>
<gene>
    <name evidence="1" type="ORF">AAEO58_10895</name>
</gene>
<accession>A0ABU9I817</accession>
<evidence type="ECO:0000313" key="2">
    <source>
        <dbReference type="Proteomes" id="UP001393056"/>
    </source>
</evidence>
<evidence type="ECO:0000313" key="1">
    <source>
        <dbReference type="EMBL" id="MEL1248551.1"/>
    </source>
</evidence>
<reference evidence="1 2" key="1">
    <citation type="submission" date="2024-04" db="EMBL/GenBank/DDBJ databases">
        <title>Flavobacterium sp. DGU41 16S ribosomal RNA gene Genome sequencing and assembly.</title>
        <authorList>
            <person name="Park S."/>
        </authorList>
    </citation>
    <scope>NUCLEOTIDE SEQUENCE [LARGE SCALE GENOMIC DNA]</scope>
    <source>
        <strain evidence="1 2">DGU41</strain>
    </source>
</reference>
<protein>
    <submittedName>
        <fullName evidence="1">Uncharacterized protein</fullName>
    </submittedName>
</protein>
<comment type="caution">
    <text evidence="1">The sequence shown here is derived from an EMBL/GenBank/DDBJ whole genome shotgun (WGS) entry which is preliminary data.</text>
</comment>